<sequence length="154" mass="17629">MHLPHLTPFSRHPLLFITCCTAGRKPLLASANAHALLESIWRKSAAIDGWYVGYYLLMPDHVHFFARPAHTAKLLSAWIKSWKSISSRRLMADGLTIAPVWQADYFDHFIRTSSSYREKCEYVKNNPVRKNLSLDSAGWPYQGTLHELKFENAG</sequence>
<evidence type="ECO:0000259" key="1">
    <source>
        <dbReference type="SMART" id="SM01321"/>
    </source>
</evidence>
<feature type="domain" description="Transposase IS200-like" evidence="1">
    <location>
        <begin position="10"/>
        <end position="126"/>
    </location>
</feature>
<dbReference type="AlphaFoldDB" id="A0A1I7PHE5"/>
<accession>A0A1I7PHE5</accession>
<dbReference type="GO" id="GO:0043565">
    <property type="term" value="F:sequence-specific DNA binding"/>
    <property type="evidence" value="ECO:0007669"/>
    <property type="project" value="TreeGrafter"/>
</dbReference>
<dbReference type="STRING" id="1838286.Verru16b_00061"/>
<dbReference type="SUPFAM" id="SSF143422">
    <property type="entry name" value="Transposase IS200-like"/>
    <property type="match status" value="1"/>
</dbReference>
<dbReference type="Proteomes" id="UP000095228">
    <property type="component" value="Chromosome"/>
</dbReference>
<dbReference type="Pfam" id="PF01797">
    <property type="entry name" value="Y1_Tnp"/>
    <property type="match status" value="1"/>
</dbReference>
<dbReference type="PANTHER" id="PTHR36966:SF1">
    <property type="entry name" value="REP-ASSOCIATED TYROSINE TRANSPOSASE"/>
    <property type="match status" value="1"/>
</dbReference>
<dbReference type="InterPro" id="IPR002686">
    <property type="entry name" value="Transposase_17"/>
</dbReference>
<dbReference type="InterPro" id="IPR036515">
    <property type="entry name" value="Transposase_17_sf"/>
</dbReference>
<keyword evidence="3" id="KW-1185">Reference proteome</keyword>
<gene>
    <name evidence="2" type="ORF">Verru16b_00061</name>
</gene>
<reference evidence="2 3" key="1">
    <citation type="submission" date="2016-06" db="EMBL/GenBank/DDBJ databases">
        <title>Three novel species with peptidoglycan cell walls form the new genus Lacunisphaera gen. nov. in the family Opitutaceae of the verrucomicrobial subdivision 4.</title>
        <authorList>
            <person name="Rast P."/>
            <person name="Gloeckner I."/>
            <person name="Jogler M."/>
            <person name="Boedeker C."/>
            <person name="Jeske O."/>
            <person name="Wiegand S."/>
            <person name="Reinhardt R."/>
            <person name="Schumann P."/>
            <person name="Rohde M."/>
            <person name="Spring S."/>
            <person name="Gloeckner F.O."/>
            <person name="Jogler C."/>
        </authorList>
    </citation>
    <scope>NUCLEOTIDE SEQUENCE [LARGE SCALE GENOMIC DNA]</scope>
    <source>
        <strain evidence="2 3">IG16b</strain>
    </source>
</reference>
<dbReference type="RefSeq" id="WP_069960419.1">
    <property type="nucleotide sequence ID" value="NZ_CP016094.1"/>
</dbReference>
<dbReference type="EMBL" id="CP016094">
    <property type="protein sequence ID" value="AOS43023.1"/>
    <property type="molecule type" value="Genomic_DNA"/>
</dbReference>
<dbReference type="PANTHER" id="PTHR36966">
    <property type="entry name" value="REP-ASSOCIATED TYROSINE TRANSPOSASE"/>
    <property type="match status" value="1"/>
</dbReference>
<dbReference type="GO" id="GO:0006313">
    <property type="term" value="P:DNA transposition"/>
    <property type="evidence" value="ECO:0007669"/>
    <property type="project" value="InterPro"/>
</dbReference>
<evidence type="ECO:0000313" key="2">
    <source>
        <dbReference type="EMBL" id="AOS43023.1"/>
    </source>
</evidence>
<dbReference type="InterPro" id="IPR052715">
    <property type="entry name" value="RAYT_transposase"/>
</dbReference>
<dbReference type="OrthoDB" id="9794403at2"/>
<name>A0A1I7PHE5_9BACT</name>
<dbReference type="SMART" id="SM01321">
    <property type="entry name" value="Y1_Tnp"/>
    <property type="match status" value="1"/>
</dbReference>
<proteinExistence type="predicted"/>
<dbReference type="GO" id="GO:0004803">
    <property type="term" value="F:transposase activity"/>
    <property type="evidence" value="ECO:0007669"/>
    <property type="project" value="InterPro"/>
</dbReference>
<protein>
    <submittedName>
        <fullName evidence="2">Transposase IS200 like protein</fullName>
    </submittedName>
</protein>
<dbReference type="Gene3D" id="3.30.70.1290">
    <property type="entry name" value="Transposase IS200-like"/>
    <property type="match status" value="1"/>
</dbReference>
<dbReference type="KEGG" id="obg:Verru16b_00061"/>
<organism evidence="2 3">
    <name type="scientific">Lacunisphaera limnophila</name>
    <dbReference type="NCBI Taxonomy" id="1838286"/>
    <lineage>
        <taxon>Bacteria</taxon>
        <taxon>Pseudomonadati</taxon>
        <taxon>Verrucomicrobiota</taxon>
        <taxon>Opitutia</taxon>
        <taxon>Opitutales</taxon>
        <taxon>Opitutaceae</taxon>
        <taxon>Lacunisphaera</taxon>
    </lineage>
</organism>
<evidence type="ECO:0000313" key="3">
    <source>
        <dbReference type="Proteomes" id="UP000095228"/>
    </source>
</evidence>